<keyword evidence="3" id="KW-1185">Reference proteome</keyword>
<dbReference type="InterPro" id="IPR012338">
    <property type="entry name" value="Beta-lactam/transpept-like"/>
</dbReference>
<dbReference type="InterPro" id="IPR001466">
    <property type="entry name" value="Beta-lactam-related"/>
</dbReference>
<proteinExistence type="predicted"/>
<reference evidence="2 3" key="1">
    <citation type="submission" date="2020-01" db="EMBL/GenBank/DDBJ databases">
        <title>Bacteria diversity of Porities sp.</title>
        <authorList>
            <person name="Wang G."/>
        </authorList>
    </citation>
    <scope>NUCLEOTIDE SEQUENCE [LARGE SCALE GENOMIC DNA]</scope>
    <source>
        <strain evidence="2 3">R33</strain>
    </source>
</reference>
<name>A0A6L9EH47_9FLAO</name>
<feature type="domain" description="Beta-lactamase-related" evidence="1">
    <location>
        <begin position="28"/>
        <end position="361"/>
    </location>
</feature>
<dbReference type="Pfam" id="PF00144">
    <property type="entry name" value="Beta-lactamase"/>
    <property type="match status" value="1"/>
</dbReference>
<sequence>MVSYLKNLLAFRRVIGDHQKLRGLTRADALLSDLTSQGVVPGISVTVLKQGKLLIQQGYGYADLDKKVDVDPKTTIFRAASVSKPIAATALAKMVAEGTISLDDSVYDHLPYFPKKQADISLRQLAGHTAGIRGYKGKEYALNRPYSIKDSLEIFQDDELLFDPGTGYHYNSYDWVLVSLAMQEACGLPFADYVEEKVLKPLGMQNTFPEHSIKDLPNVDSESNEYSRSDRIATFYSRNLSGFRRAVTVNNAYKLAGGGYLSTSEDIARLGQAYLEGKISSKEVLSDFLSSQKVKGQPTYYGLGWQVSEDKKGRPYYGHVGNGVGGYSNFFIYPEQQLVVAILINCTNPNVQDTLDEVVEALHV</sequence>
<dbReference type="InterPro" id="IPR050491">
    <property type="entry name" value="AmpC-like"/>
</dbReference>
<dbReference type="GO" id="GO:0016787">
    <property type="term" value="F:hydrolase activity"/>
    <property type="evidence" value="ECO:0007669"/>
    <property type="project" value="UniProtKB-KW"/>
</dbReference>
<organism evidence="2 3">
    <name type="scientific">Poritiphilus flavus</name>
    <dbReference type="NCBI Taxonomy" id="2697053"/>
    <lineage>
        <taxon>Bacteria</taxon>
        <taxon>Pseudomonadati</taxon>
        <taxon>Bacteroidota</taxon>
        <taxon>Flavobacteriia</taxon>
        <taxon>Flavobacteriales</taxon>
        <taxon>Flavobacteriaceae</taxon>
        <taxon>Poritiphilus</taxon>
    </lineage>
</organism>
<evidence type="ECO:0000313" key="3">
    <source>
        <dbReference type="Proteomes" id="UP000475249"/>
    </source>
</evidence>
<dbReference type="EMBL" id="WXYO01000008">
    <property type="protein sequence ID" value="NAS13962.1"/>
    <property type="molecule type" value="Genomic_DNA"/>
</dbReference>
<dbReference type="AlphaFoldDB" id="A0A6L9EH47"/>
<gene>
    <name evidence="2" type="ORF">GTQ38_18260</name>
</gene>
<accession>A0A6L9EH47</accession>
<evidence type="ECO:0000259" key="1">
    <source>
        <dbReference type="Pfam" id="PF00144"/>
    </source>
</evidence>
<dbReference type="SUPFAM" id="SSF56601">
    <property type="entry name" value="beta-lactamase/transpeptidase-like"/>
    <property type="match status" value="1"/>
</dbReference>
<keyword evidence="2" id="KW-0378">Hydrolase</keyword>
<dbReference type="PANTHER" id="PTHR46825:SF9">
    <property type="entry name" value="BETA-LACTAMASE-RELATED DOMAIN-CONTAINING PROTEIN"/>
    <property type="match status" value="1"/>
</dbReference>
<dbReference type="Gene3D" id="3.40.710.10">
    <property type="entry name" value="DD-peptidase/beta-lactamase superfamily"/>
    <property type="match status" value="1"/>
</dbReference>
<dbReference type="Proteomes" id="UP000475249">
    <property type="component" value="Unassembled WGS sequence"/>
</dbReference>
<protein>
    <submittedName>
        <fullName evidence="2">Serine hydrolase</fullName>
    </submittedName>
</protein>
<comment type="caution">
    <text evidence="2">The sequence shown here is derived from an EMBL/GenBank/DDBJ whole genome shotgun (WGS) entry which is preliminary data.</text>
</comment>
<dbReference type="PANTHER" id="PTHR46825">
    <property type="entry name" value="D-ALANYL-D-ALANINE-CARBOXYPEPTIDASE/ENDOPEPTIDASE AMPH"/>
    <property type="match status" value="1"/>
</dbReference>
<evidence type="ECO:0000313" key="2">
    <source>
        <dbReference type="EMBL" id="NAS13962.1"/>
    </source>
</evidence>